<evidence type="ECO:0000313" key="2">
    <source>
        <dbReference type="Proteomes" id="UP001150217"/>
    </source>
</evidence>
<comment type="caution">
    <text evidence="1">The sequence shown here is derived from an EMBL/GenBank/DDBJ whole genome shotgun (WGS) entry which is preliminary data.</text>
</comment>
<reference evidence="1" key="1">
    <citation type="submission" date="2022-08" db="EMBL/GenBank/DDBJ databases">
        <title>A Global Phylogenomic Analysis of the Shiitake Genus Lentinula.</title>
        <authorList>
            <consortium name="DOE Joint Genome Institute"/>
            <person name="Sierra-Patev S."/>
            <person name="Min B."/>
            <person name="Naranjo-Ortiz M."/>
            <person name="Looney B."/>
            <person name="Konkel Z."/>
            <person name="Slot J.C."/>
            <person name="Sakamoto Y."/>
            <person name="Steenwyk J.L."/>
            <person name="Rokas A."/>
            <person name="Carro J."/>
            <person name="Camarero S."/>
            <person name="Ferreira P."/>
            <person name="Molpeceres G."/>
            <person name="Ruiz-Duenas F.J."/>
            <person name="Serrano A."/>
            <person name="Henrissat B."/>
            <person name="Drula E."/>
            <person name="Hughes K.W."/>
            <person name="Mata J.L."/>
            <person name="Ishikawa N.K."/>
            <person name="Vargas-Isla R."/>
            <person name="Ushijima S."/>
            <person name="Smith C.A."/>
            <person name="Ahrendt S."/>
            <person name="Andreopoulos W."/>
            <person name="He G."/>
            <person name="Labutti K."/>
            <person name="Lipzen A."/>
            <person name="Ng V."/>
            <person name="Riley R."/>
            <person name="Sandor L."/>
            <person name="Barry K."/>
            <person name="Martinez A.T."/>
            <person name="Xiao Y."/>
            <person name="Gibbons J.G."/>
            <person name="Terashima K."/>
            <person name="Grigoriev I.V."/>
            <person name="Hibbett D.S."/>
        </authorList>
    </citation>
    <scope>NUCLEOTIDE SEQUENCE</scope>
    <source>
        <strain evidence="1">RHP3577 ss4</strain>
    </source>
</reference>
<dbReference type="Proteomes" id="UP001150217">
    <property type="component" value="Unassembled WGS sequence"/>
</dbReference>
<accession>A0ABQ8VHY6</accession>
<organism evidence="1 2">
    <name type="scientific">Lentinula lateritia</name>
    <dbReference type="NCBI Taxonomy" id="40482"/>
    <lineage>
        <taxon>Eukaryota</taxon>
        <taxon>Fungi</taxon>
        <taxon>Dikarya</taxon>
        <taxon>Basidiomycota</taxon>
        <taxon>Agaricomycotina</taxon>
        <taxon>Agaricomycetes</taxon>
        <taxon>Agaricomycetidae</taxon>
        <taxon>Agaricales</taxon>
        <taxon>Marasmiineae</taxon>
        <taxon>Omphalotaceae</taxon>
        <taxon>Lentinula</taxon>
    </lineage>
</organism>
<gene>
    <name evidence="1" type="ORF">C8R41DRAFT_371325</name>
</gene>
<sequence length="88" mass="10149">MICGQAILMILTHIVPFHPSATGCSNFLSNSLYALYQPLHREEIRRLRSPMTFDHLGSTNTQEELRIYQYLVRKFYTSILASDTSLKV</sequence>
<keyword evidence="2" id="KW-1185">Reference proteome</keyword>
<name>A0ABQ8VHY6_9AGAR</name>
<evidence type="ECO:0000313" key="1">
    <source>
        <dbReference type="EMBL" id="KAJ4491879.1"/>
    </source>
</evidence>
<proteinExistence type="predicted"/>
<protein>
    <submittedName>
        <fullName evidence="1">Uncharacterized protein</fullName>
    </submittedName>
</protein>
<dbReference type="EMBL" id="JANVFT010000040">
    <property type="protein sequence ID" value="KAJ4491879.1"/>
    <property type="molecule type" value="Genomic_DNA"/>
</dbReference>